<protein>
    <recommendedName>
        <fullName evidence="2">Winged helix DNA-binding domain-containing protein</fullName>
    </recommendedName>
</protein>
<reference evidence="1" key="1">
    <citation type="submission" date="2020-02" db="EMBL/GenBank/DDBJ databases">
        <authorList>
            <person name="Meier V. D."/>
        </authorList>
    </citation>
    <scope>NUCLEOTIDE SEQUENCE</scope>
    <source>
        <strain evidence="1">AVDCRST_MAG65</strain>
    </source>
</reference>
<sequence length="133" mass="14809">WAGLQRIRPLADAVADLDLRTFLDEQDRTLYDLPDAPLPEPDTPAPPRLVPRYDNLVLAHADRARVLGDVPVKRIVTNNALVHATILVDGFVAGIWHLENGRVRLEPFATLSRAVEATLREEAERVEAFVASE</sequence>
<dbReference type="AlphaFoldDB" id="A0A6J4RNB5"/>
<evidence type="ECO:0008006" key="2">
    <source>
        <dbReference type="Google" id="ProtNLM"/>
    </source>
</evidence>
<evidence type="ECO:0000313" key="1">
    <source>
        <dbReference type="EMBL" id="CAA9475276.1"/>
    </source>
</evidence>
<dbReference type="PANTHER" id="PTHR38479:SF2">
    <property type="entry name" value="WINGED HELIX DNA-BINDING DOMAIN-CONTAINING PROTEIN"/>
    <property type="match status" value="1"/>
</dbReference>
<feature type="non-terminal residue" evidence="1">
    <location>
        <position position="1"/>
    </location>
</feature>
<accession>A0A6J4RNB5</accession>
<name>A0A6J4RNB5_9ACTN</name>
<organism evidence="1">
    <name type="scientific">uncultured Solirubrobacteraceae bacterium</name>
    <dbReference type="NCBI Taxonomy" id="1162706"/>
    <lineage>
        <taxon>Bacteria</taxon>
        <taxon>Bacillati</taxon>
        <taxon>Actinomycetota</taxon>
        <taxon>Thermoleophilia</taxon>
        <taxon>Solirubrobacterales</taxon>
        <taxon>Solirubrobacteraceae</taxon>
        <taxon>environmental samples</taxon>
    </lineage>
</organism>
<dbReference type="Pfam" id="PF06224">
    <property type="entry name" value="AlkZ-like"/>
    <property type="match status" value="1"/>
</dbReference>
<gene>
    <name evidence="1" type="ORF">AVDCRST_MAG65-1073</name>
</gene>
<dbReference type="PANTHER" id="PTHR38479">
    <property type="entry name" value="LMO0824 PROTEIN"/>
    <property type="match status" value="1"/>
</dbReference>
<dbReference type="EMBL" id="CADCVL010000173">
    <property type="protein sequence ID" value="CAA9475276.1"/>
    <property type="molecule type" value="Genomic_DNA"/>
</dbReference>
<dbReference type="InterPro" id="IPR009351">
    <property type="entry name" value="AlkZ-like"/>
</dbReference>
<proteinExistence type="predicted"/>